<dbReference type="AlphaFoldDB" id="A0AAF1BN41"/>
<gene>
    <name evidence="1" type="ORF">LOC62_05G007537</name>
</gene>
<dbReference type="Proteomes" id="UP000827549">
    <property type="component" value="Chromosome 5"/>
</dbReference>
<organism evidence="1 2">
    <name type="scientific">Vanrija pseudolonga</name>
    <dbReference type="NCBI Taxonomy" id="143232"/>
    <lineage>
        <taxon>Eukaryota</taxon>
        <taxon>Fungi</taxon>
        <taxon>Dikarya</taxon>
        <taxon>Basidiomycota</taxon>
        <taxon>Agaricomycotina</taxon>
        <taxon>Tremellomycetes</taxon>
        <taxon>Trichosporonales</taxon>
        <taxon>Trichosporonaceae</taxon>
        <taxon>Vanrija</taxon>
    </lineage>
</organism>
<protein>
    <submittedName>
        <fullName evidence="1">Uncharacterized protein</fullName>
    </submittedName>
</protein>
<sequence>MRFIRAFTSSPFGFTLYHYHLKQSSKGYVDHAIYRDPTDLPVFLRTKADVFKCINTYTLSDGYDASDIQYPLLVIRSYIDLKEDRGDSAKVTEEKLRALELLMPHHVDAFASFRKEKAWPPSPVLPMDWHWIKFTRTSWGPSGDEPWVPDRQARRNAWYEVKDDGGDEDEDYADEDAVDNALSTTSLMSVSS</sequence>
<name>A0AAF1BN41_9TREE</name>
<accession>A0AAF1BN41</accession>
<proteinExistence type="predicted"/>
<reference evidence="1" key="1">
    <citation type="submission" date="2023-10" db="EMBL/GenBank/DDBJ databases">
        <authorList>
            <person name="Noh H."/>
        </authorList>
    </citation>
    <scope>NUCLEOTIDE SEQUENCE</scope>
    <source>
        <strain evidence="1">DUCC4014</strain>
    </source>
</reference>
<evidence type="ECO:0000313" key="1">
    <source>
        <dbReference type="EMBL" id="WOO84015.1"/>
    </source>
</evidence>
<evidence type="ECO:0000313" key="2">
    <source>
        <dbReference type="Proteomes" id="UP000827549"/>
    </source>
</evidence>
<dbReference type="RefSeq" id="XP_062630041.1">
    <property type="nucleotide sequence ID" value="XM_062774057.1"/>
</dbReference>
<keyword evidence="2" id="KW-1185">Reference proteome</keyword>
<dbReference type="EMBL" id="CP086718">
    <property type="protein sequence ID" value="WOO84015.1"/>
    <property type="molecule type" value="Genomic_DNA"/>
</dbReference>
<dbReference type="GeneID" id="87810709"/>